<evidence type="ECO:0000259" key="7">
    <source>
        <dbReference type="PROSITE" id="PS50850"/>
    </source>
</evidence>
<feature type="transmembrane region" description="Helical" evidence="6">
    <location>
        <begin position="167"/>
        <end position="186"/>
    </location>
</feature>
<feature type="transmembrane region" description="Helical" evidence="6">
    <location>
        <begin position="137"/>
        <end position="155"/>
    </location>
</feature>
<feature type="transmembrane region" description="Helical" evidence="6">
    <location>
        <begin position="253"/>
        <end position="275"/>
    </location>
</feature>
<feature type="transmembrane region" description="Helical" evidence="6">
    <location>
        <begin position="102"/>
        <end position="125"/>
    </location>
</feature>
<keyword evidence="5 6" id="KW-0472">Membrane</keyword>
<dbReference type="AlphaFoldDB" id="A0A285E702"/>
<feature type="transmembrane region" description="Helical" evidence="6">
    <location>
        <begin position="352"/>
        <end position="373"/>
    </location>
</feature>
<evidence type="ECO:0000256" key="4">
    <source>
        <dbReference type="ARBA" id="ARBA00022989"/>
    </source>
</evidence>
<dbReference type="Gene3D" id="1.20.1250.20">
    <property type="entry name" value="MFS general substrate transporter like domains"/>
    <property type="match status" value="1"/>
</dbReference>
<feature type="transmembrane region" description="Helical" evidence="6">
    <location>
        <begin position="424"/>
        <end position="443"/>
    </location>
</feature>
<dbReference type="GO" id="GO:0022857">
    <property type="term" value="F:transmembrane transporter activity"/>
    <property type="evidence" value="ECO:0007669"/>
    <property type="project" value="InterPro"/>
</dbReference>
<evidence type="ECO:0000256" key="6">
    <source>
        <dbReference type="SAM" id="Phobius"/>
    </source>
</evidence>
<dbReference type="PRINTS" id="PR01036">
    <property type="entry name" value="TCRTETB"/>
</dbReference>
<feature type="transmembrane region" description="Helical" evidence="6">
    <location>
        <begin position="222"/>
        <end position="241"/>
    </location>
</feature>
<evidence type="ECO:0000313" key="9">
    <source>
        <dbReference type="Proteomes" id="UP000219514"/>
    </source>
</evidence>
<dbReference type="Proteomes" id="UP000219514">
    <property type="component" value="Unassembled WGS sequence"/>
</dbReference>
<dbReference type="InterPro" id="IPR036259">
    <property type="entry name" value="MFS_trans_sf"/>
</dbReference>
<reference evidence="8 9" key="1">
    <citation type="submission" date="2017-09" db="EMBL/GenBank/DDBJ databases">
        <authorList>
            <person name="Ehlers B."/>
            <person name="Leendertz F.H."/>
        </authorList>
    </citation>
    <scope>NUCLEOTIDE SEQUENCE [LARGE SCALE GENOMIC DNA]</scope>
    <source>
        <strain evidence="8 9">DSM 46844</strain>
    </source>
</reference>
<feature type="domain" description="Major facilitator superfamily (MFS) profile" evidence="7">
    <location>
        <begin position="12"/>
        <end position="447"/>
    </location>
</feature>
<dbReference type="InterPro" id="IPR020846">
    <property type="entry name" value="MFS_dom"/>
</dbReference>
<feature type="transmembrane region" description="Helical" evidence="6">
    <location>
        <begin position="75"/>
        <end position="96"/>
    </location>
</feature>
<keyword evidence="2" id="KW-0813">Transport</keyword>
<feature type="transmembrane region" description="Helical" evidence="6">
    <location>
        <begin position="43"/>
        <end position="63"/>
    </location>
</feature>
<organism evidence="8 9">
    <name type="scientific">Geodermatophilus sabuli</name>
    <dbReference type="NCBI Taxonomy" id="1564158"/>
    <lineage>
        <taxon>Bacteria</taxon>
        <taxon>Bacillati</taxon>
        <taxon>Actinomycetota</taxon>
        <taxon>Actinomycetes</taxon>
        <taxon>Geodermatophilales</taxon>
        <taxon>Geodermatophilaceae</taxon>
        <taxon>Geodermatophilus</taxon>
    </lineage>
</organism>
<dbReference type="OrthoDB" id="7375466at2"/>
<feature type="transmembrane region" description="Helical" evidence="6">
    <location>
        <begin position="14"/>
        <end position="37"/>
    </location>
</feature>
<dbReference type="PANTHER" id="PTHR42718:SF9">
    <property type="entry name" value="MAJOR FACILITATOR SUPERFAMILY MULTIDRUG TRANSPORTER MFSC"/>
    <property type="match status" value="1"/>
</dbReference>
<feature type="transmembrane region" description="Helical" evidence="6">
    <location>
        <begin position="295"/>
        <end position="314"/>
    </location>
</feature>
<dbReference type="CDD" id="cd17321">
    <property type="entry name" value="MFS_MMR_MDR_like"/>
    <property type="match status" value="1"/>
</dbReference>
<dbReference type="InterPro" id="IPR011701">
    <property type="entry name" value="MFS"/>
</dbReference>
<evidence type="ECO:0000256" key="5">
    <source>
        <dbReference type="ARBA" id="ARBA00023136"/>
    </source>
</evidence>
<dbReference type="SUPFAM" id="SSF103473">
    <property type="entry name" value="MFS general substrate transporter"/>
    <property type="match status" value="1"/>
</dbReference>
<comment type="subcellular location">
    <subcellularLocation>
        <location evidence="1">Cell membrane</location>
        <topology evidence="1">Multi-pass membrane protein</topology>
    </subcellularLocation>
</comment>
<dbReference type="EMBL" id="OBDO01000001">
    <property type="protein sequence ID" value="SNX94643.1"/>
    <property type="molecule type" value="Genomic_DNA"/>
</dbReference>
<accession>A0A285E702</accession>
<dbReference type="Gene3D" id="1.20.1720.10">
    <property type="entry name" value="Multidrug resistance protein D"/>
    <property type="match status" value="1"/>
</dbReference>
<gene>
    <name evidence="8" type="ORF">SAMN06893097_101440</name>
</gene>
<evidence type="ECO:0000313" key="8">
    <source>
        <dbReference type="EMBL" id="SNX94643.1"/>
    </source>
</evidence>
<proteinExistence type="predicted"/>
<dbReference type="Pfam" id="PF07690">
    <property type="entry name" value="MFS_1"/>
    <property type="match status" value="1"/>
</dbReference>
<dbReference type="RefSeq" id="WP_097203955.1">
    <property type="nucleotide sequence ID" value="NZ_JACHXB010000001.1"/>
</dbReference>
<keyword evidence="3 6" id="KW-0812">Transmembrane</keyword>
<keyword evidence="9" id="KW-1185">Reference proteome</keyword>
<dbReference type="PANTHER" id="PTHR42718">
    <property type="entry name" value="MAJOR FACILITATOR SUPERFAMILY MULTIDRUG TRANSPORTER MFSC"/>
    <property type="match status" value="1"/>
</dbReference>
<protein>
    <submittedName>
        <fullName evidence="8">Drug resistance transporter, EmrB/QacA subfamily</fullName>
    </submittedName>
</protein>
<feature type="transmembrane region" description="Helical" evidence="6">
    <location>
        <begin position="385"/>
        <end position="404"/>
    </location>
</feature>
<feature type="transmembrane region" description="Helical" evidence="6">
    <location>
        <begin position="198"/>
        <end position="216"/>
    </location>
</feature>
<feature type="transmembrane region" description="Helical" evidence="6">
    <location>
        <begin position="326"/>
        <end position="346"/>
    </location>
</feature>
<evidence type="ECO:0000256" key="2">
    <source>
        <dbReference type="ARBA" id="ARBA00022448"/>
    </source>
</evidence>
<keyword evidence="4 6" id="KW-1133">Transmembrane helix</keyword>
<dbReference type="PROSITE" id="PS50850">
    <property type="entry name" value="MFS"/>
    <property type="match status" value="1"/>
</dbReference>
<evidence type="ECO:0000256" key="3">
    <source>
        <dbReference type="ARBA" id="ARBA00022692"/>
    </source>
</evidence>
<name>A0A285E702_9ACTN</name>
<dbReference type="GO" id="GO:0005886">
    <property type="term" value="C:plasma membrane"/>
    <property type="evidence" value="ECO:0007669"/>
    <property type="project" value="UniProtKB-SubCell"/>
</dbReference>
<sequence>MADHPGHGVARRLFAARLTASLMPLNSTMIAVAVPAVAVEFGYSVTTVTQALVATYLITAIALQSPGGKLADRFGQWRVVSLGQLAIAAGAVLGLVAPNLAVLTVARVLMACGGALVVPATIALMRLELPPERRGRAFGTFGAIMALAAAIGPILGGVLVEAFSWEAVFLANVPVLAVSALVAANVPLAVRPSPATHFDWFGSALLTVGLVLVVVGTQGGRASSLLVLALGVAALIPFGWWESRTRDPVVDFRLFRSVPFAAGSLLIALQNLVMYALLFELPLVLHDLFELNAQAIGQLLTFLTAAMVAMSLLAGRLTDRLGPRPVALAGALLCLGGLLALDRSGLSTPGDVRIPLVLLGAGLGLSSPAAQSASLSAVAPGQSGMAAGVASTMRYLGAVIGIALLGRLLDLDGSRAQVLAEHRAVLAVFAVTLVGSLVCAAVLPRREAMAVLDEKSG</sequence>
<evidence type="ECO:0000256" key="1">
    <source>
        <dbReference type="ARBA" id="ARBA00004651"/>
    </source>
</evidence>